<dbReference type="Gene3D" id="2.30.330.10">
    <property type="entry name" value="SpoA-like"/>
    <property type="match status" value="1"/>
</dbReference>
<dbReference type="Pfam" id="PF01052">
    <property type="entry name" value="FliMN_C"/>
    <property type="match status" value="1"/>
</dbReference>
<feature type="domain" description="Flagellar motor switch protein FliN-like C-terminal" evidence="4">
    <location>
        <begin position="218"/>
        <end position="287"/>
    </location>
</feature>
<dbReference type="Proteomes" id="UP000282438">
    <property type="component" value="Chromosome"/>
</dbReference>
<dbReference type="RefSeq" id="WP_125972059.1">
    <property type="nucleotide sequence ID" value="NZ_CP034433.1"/>
</dbReference>
<keyword evidence="3" id="KW-0843">Virulence</keyword>
<dbReference type="KEGG" id="iod:EJO50_05010"/>
<evidence type="ECO:0000313" key="8">
    <source>
        <dbReference type="Proteomes" id="UP000282438"/>
    </source>
</evidence>
<dbReference type="OrthoDB" id="6561483at2"/>
<dbReference type="AlphaFoldDB" id="A0A3S8ZQY3"/>
<dbReference type="InterPro" id="IPR058804">
    <property type="entry name" value="SpaO_N"/>
</dbReference>
<dbReference type="GO" id="GO:0071978">
    <property type="term" value="P:bacterial-type flagellum-dependent swarming motility"/>
    <property type="evidence" value="ECO:0007669"/>
    <property type="project" value="TreeGrafter"/>
</dbReference>
<evidence type="ECO:0000259" key="5">
    <source>
        <dbReference type="Pfam" id="PF26294"/>
    </source>
</evidence>
<evidence type="ECO:0000256" key="2">
    <source>
        <dbReference type="ARBA" id="ARBA00021925"/>
    </source>
</evidence>
<protein>
    <recommendedName>
        <fullName evidence="2">Surface presentation of antigens protein SpaO</fullName>
    </recommendedName>
</protein>
<comment type="similarity">
    <text evidence="1">Belongs to the FliN/MopA/SpaO family.</text>
</comment>
<accession>A0A3S8ZQY3</accession>
<evidence type="ECO:0000256" key="3">
    <source>
        <dbReference type="ARBA" id="ARBA00023026"/>
    </source>
</evidence>
<proteinExistence type="inferred from homology"/>
<reference evidence="7 8" key="1">
    <citation type="submission" date="2018-12" db="EMBL/GenBank/DDBJ databases">
        <title>Complete genome sequence of Iodobacter sp. H11R3.</title>
        <authorList>
            <person name="Bae J.-W."/>
        </authorList>
    </citation>
    <scope>NUCLEOTIDE SEQUENCE [LARGE SCALE GENOMIC DNA]</scope>
    <source>
        <strain evidence="7 8">H11R3</strain>
    </source>
</reference>
<gene>
    <name evidence="7" type="ORF">EJO50_05010</name>
</gene>
<feature type="domain" description="SpaO N-terminal" evidence="5">
    <location>
        <begin position="6"/>
        <end position="132"/>
    </location>
</feature>
<dbReference type="PANTHER" id="PTHR30034:SF5">
    <property type="entry name" value="SECRETION SYSTEM APPARATUS PROTEIN SSAQ"/>
    <property type="match status" value="1"/>
</dbReference>
<dbReference type="InterPro" id="IPR036429">
    <property type="entry name" value="SpoA-like_sf"/>
</dbReference>
<dbReference type="SUPFAM" id="SSF101801">
    <property type="entry name" value="Surface presentation of antigens (SPOA)"/>
    <property type="match status" value="1"/>
</dbReference>
<dbReference type="PRINTS" id="PR01339">
    <property type="entry name" value="TYPE3OMOPROT"/>
</dbReference>
<dbReference type="InterPro" id="IPR058805">
    <property type="entry name" value="SpaO_FliMN_C_rel"/>
</dbReference>
<evidence type="ECO:0000313" key="7">
    <source>
        <dbReference type="EMBL" id="AZN35896.1"/>
    </source>
</evidence>
<organism evidence="7 8">
    <name type="scientific">Iodobacter ciconiae</name>
    <dbReference type="NCBI Taxonomy" id="2496266"/>
    <lineage>
        <taxon>Bacteria</taxon>
        <taxon>Pseudomonadati</taxon>
        <taxon>Pseudomonadota</taxon>
        <taxon>Betaproteobacteria</taxon>
        <taxon>Neisseriales</taxon>
        <taxon>Chitinibacteraceae</taxon>
        <taxon>Iodobacter</taxon>
    </lineage>
</organism>
<dbReference type="InterPro" id="IPR003283">
    <property type="entry name" value="T3SS_OMP_SpaO"/>
</dbReference>
<keyword evidence="8" id="KW-1185">Reference proteome</keyword>
<evidence type="ECO:0000256" key="1">
    <source>
        <dbReference type="ARBA" id="ARBA00009226"/>
    </source>
</evidence>
<dbReference type="Pfam" id="PF26304">
    <property type="entry name" value="FliMN_C_rel"/>
    <property type="match status" value="1"/>
</dbReference>
<dbReference type="Pfam" id="PF26294">
    <property type="entry name" value="SpaO_N"/>
    <property type="match status" value="1"/>
</dbReference>
<dbReference type="PANTHER" id="PTHR30034">
    <property type="entry name" value="FLAGELLAR MOTOR SWITCH PROTEIN FLIM"/>
    <property type="match status" value="1"/>
</dbReference>
<evidence type="ECO:0000259" key="6">
    <source>
        <dbReference type="Pfam" id="PF26304"/>
    </source>
</evidence>
<name>A0A3S8ZQY3_9NEIS</name>
<sequence>MSGLELRQLASKEHAWQQAQQCWLARGLDVSFSLPEGACYAVSADNGRWQGLLNLREWLAAVSPALAGLLGSGSDDRLLRDLFMATARPLEFTVAELAYEHLQLGYKRLTPGPEMLCLQTSQGRVWLTGIPEVKEGRLKLDLHYLFTLPLRLVFEVGRSPLSQRVKAQLEAGDVLLIIEETFSVKSCGARIGRYRQSEDGIMIEKDEQAAVPAKIPDALAELPLCLEFILQQSTISVSGLGDLYRGQLLPLLPDVEKRIEVKANGVLIGRGELVRIDGQLGVELSEICHEVLHVK</sequence>
<dbReference type="InterPro" id="IPR001543">
    <property type="entry name" value="FliN-like_C"/>
</dbReference>
<dbReference type="EMBL" id="CP034433">
    <property type="protein sequence ID" value="AZN35896.1"/>
    <property type="molecule type" value="Genomic_DNA"/>
</dbReference>
<evidence type="ECO:0000259" key="4">
    <source>
        <dbReference type="Pfam" id="PF01052"/>
    </source>
</evidence>
<dbReference type="GO" id="GO:0050918">
    <property type="term" value="P:positive chemotaxis"/>
    <property type="evidence" value="ECO:0007669"/>
    <property type="project" value="TreeGrafter"/>
</dbReference>
<dbReference type="GO" id="GO:0009306">
    <property type="term" value="P:protein secretion"/>
    <property type="evidence" value="ECO:0007669"/>
    <property type="project" value="InterPro"/>
</dbReference>
<feature type="domain" description="SpaO FliM/N C-terminal related" evidence="6">
    <location>
        <begin position="146"/>
        <end position="207"/>
    </location>
</feature>